<sequence>MDGHQIQQSQLSRRTKRHRGNEPDAAFFKALRSSDDVSMSLMVRAARNLPIPILAKEYERILKRRLQIVGGSPNDAALSSMLECFKYAMPDPF</sequence>
<reference evidence="2 3" key="1">
    <citation type="journal article" date="2024" name="Nat. Commun.">
        <title>Phylogenomics reveals the evolutionary origins of lichenization in chlorophyte algae.</title>
        <authorList>
            <person name="Puginier C."/>
            <person name="Libourel C."/>
            <person name="Otte J."/>
            <person name="Skaloud P."/>
            <person name="Haon M."/>
            <person name="Grisel S."/>
            <person name="Petersen M."/>
            <person name="Berrin J.G."/>
            <person name="Delaux P.M."/>
            <person name="Dal Grande F."/>
            <person name="Keller J."/>
        </authorList>
    </citation>
    <scope>NUCLEOTIDE SEQUENCE [LARGE SCALE GENOMIC DNA]</scope>
    <source>
        <strain evidence="2 3">SAG 2145</strain>
    </source>
</reference>
<proteinExistence type="predicted"/>
<evidence type="ECO:0000256" key="1">
    <source>
        <dbReference type="SAM" id="MobiDB-lite"/>
    </source>
</evidence>
<gene>
    <name evidence="2" type="ORF">WJX74_001914</name>
</gene>
<dbReference type="AlphaFoldDB" id="A0AAW1Q5R8"/>
<protein>
    <submittedName>
        <fullName evidence="2">Uncharacterized protein</fullName>
    </submittedName>
</protein>
<organism evidence="2 3">
    <name type="scientific">Apatococcus lobatus</name>
    <dbReference type="NCBI Taxonomy" id="904363"/>
    <lineage>
        <taxon>Eukaryota</taxon>
        <taxon>Viridiplantae</taxon>
        <taxon>Chlorophyta</taxon>
        <taxon>core chlorophytes</taxon>
        <taxon>Trebouxiophyceae</taxon>
        <taxon>Chlorellales</taxon>
        <taxon>Chlorellaceae</taxon>
        <taxon>Apatococcus</taxon>
    </lineage>
</organism>
<accession>A0AAW1Q5R8</accession>
<name>A0AAW1Q5R8_9CHLO</name>
<feature type="compositionally biased region" description="Polar residues" evidence="1">
    <location>
        <begin position="1"/>
        <end position="12"/>
    </location>
</feature>
<comment type="caution">
    <text evidence="2">The sequence shown here is derived from an EMBL/GenBank/DDBJ whole genome shotgun (WGS) entry which is preliminary data.</text>
</comment>
<evidence type="ECO:0000313" key="2">
    <source>
        <dbReference type="EMBL" id="KAK9816223.1"/>
    </source>
</evidence>
<dbReference type="EMBL" id="JALJOS010000086">
    <property type="protein sequence ID" value="KAK9816223.1"/>
    <property type="molecule type" value="Genomic_DNA"/>
</dbReference>
<keyword evidence="3" id="KW-1185">Reference proteome</keyword>
<feature type="region of interest" description="Disordered" evidence="1">
    <location>
        <begin position="1"/>
        <end position="23"/>
    </location>
</feature>
<evidence type="ECO:0000313" key="3">
    <source>
        <dbReference type="Proteomes" id="UP001438707"/>
    </source>
</evidence>
<dbReference type="Proteomes" id="UP001438707">
    <property type="component" value="Unassembled WGS sequence"/>
</dbReference>